<dbReference type="GO" id="GO:0009736">
    <property type="term" value="P:cytokinin-activated signaling pathway"/>
    <property type="evidence" value="ECO:0007669"/>
    <property type="project" value="UniProtKB-KW"/>
</dbReference>
<accession>A0A6J1DHX2</accession>
<comment type="subcellular location">
    <subcellularLocation>
        <location evidence="2">Cytoplasm</location>
        <location evidence="2">Cytosol</location>
    </subcellularLocation>
    <subcellularLocation>
        <location evidence="2">Nucleus</location>
    </subcellularLocation>
</comment>
<dbReference type="GO" id="GO:0005829">
    <property type="term" value="C:cytosol"/>
    <property type="evidence" value="ECO:0007669"/>
    <property type="project" value="UniProtKB-SubCell"/>
</dbReference>
<dbReference type="GO" id="GO:0000160">
    <property type="term" value="P:phosphorelay signal transduction system"/>
    <property type="evidence" value="ECO:0007669"/>
    <property type="project" value="UniProtKB-UniRule"/>
</dbReference>
<dbReference type="RefSeq" id="XP_022153064.1">
    <property type="nucleotide sequence ID" value="XM_022297372.1"/>
</dbReference>
<dbReference type="GeneID" id="111020657"/>
<comment type="domain">
    <text evidence="2">Histidine-containing phosphotransfer domain (HPt) contains an active histidine that mediates the phosphotransfer.</text>
</comment>
<evidence type="ECO:0000313" key="4">
    <source>
        <dbReference type="RefSeq" id="XP_022153064.1"/>
    </source>
</evidence>
<keyword evidence="3" id="KW-1185">Reference proteome</keyword>
<organism evidence="3 4">
    <name type="scientific">Momordica charantia</name>
    <name type="common">Bitter gourd</name>
    <name type="synonym">Balsam pear</name>
    <dbReference type="NCBI Taxonomy" id="3673"/>
    <lineage>
        <taxon>Eukaryota</taxon>
        <taxon>Viridiplantae</taxon>
        <taxon>Streptophyta</taxon>
        <taxon>Embryophyta</taxon>
        <taxon>Tracheophyta</taxon>
        <taxon>Spermatophyta</taxon>
        <taxon>Magnoliopsida</taxon>
        <taxon>eudicotyledons</taxon>
        <taxon>Gunneridae</taxon>
        <taxon>Pentapetalae</taxon>
        <taxon>rosids</taxon>
        <taxon>fabids</taxon>
        <taxon>Cucurbitales</taxon>
        <taxon>Cucurbitaceae</taxon>
        <taxon>Momordiceae</taxon>
        <taxon>Momordica</taxon>
    </lineage>
</organism>
<dbReference type="Gene3D" id="1.20.120.160">
    <property type="entry name" value="HPT domain"/>
    <property type="match status" value="1"/>
</dbReference>
<proteinExistence type="predicted"/>
<dbReference type="GO" id="GO:0009927">
    <property type="term" value="F:histidine phosphotransfer kinase activity"/>
    <property type="evidence" value="ECO:0007669"/>
    <property type="project" value="UniProtKB-UniRule"/>
</dbReference>
<dbReference type="AlphaFoldDB" id="A0A6J1DHX2"/>
<comment type="function">
    <text evidence="2">Functions as a two-component phosphorelay mediators between cytokinin sensor histidine kinases and response regulators (B-type ARRs). Plays an important role in propagating cytokinin signal transduction.</text>
</comment>
<name>A0A6J1DHX2_MOMCH</name>
<sequence>MMDHAILKGLLQDYVQSLFDEIVDERFSQILIKFEESDRVIHLINIYLNDVESNLCELTNYMDSINVNFSKLSILAHNIEEKSTRIGARHVRLASIHLIEACDQEDQKIVSQALSWMQHEFAITRNKLQPVLQMEQRIMRLVNNQK</sequence>
<keyword evidence="2" id="KW-0932">Cytokinin signaling pathway</keyword>
<reference evidence="4" key="1">
    <citation type="submission" date="2025-08" db="UniProtKB">
        <authorList>
            <consortium name="RefSeq"/>
        </authorList>
    </citation>
    <scope>IDENTIFICATION</scope>
    <source>
        <strain evidence="4">OHB3-1</strain>
    </source>
</reference>
<evidence type="ECO:0000313" key="3">
    <source>
        <dbReference type="Proteomes" id="UP000504603"/>
    </source>
</evidence>
<protein>
    <recommendedName>
        <fullName evidence="2">Histidine-containing phosphotransfer protein</fullName>
    </recommendedName>
</protein>
<dbReference type="PANTHER" id="PTHR28242:SF7">
    <property type="entry name" value="HISTIDINE-CONTAINING PHOSPHOTRANSFER PROTEIN"/>
    <property type="match status" value="1"/>
</dbReference>
<evidence type="ECO:0000256" key="1">
    <source>
        <dbReference type="ARBA" id="ARBA00023012"/>
    </source>
</evidence>
<gene>
    <name evidence="4" type="primary">LOC111020657</name>
</gene>
<dbReference type="InterPro" id="IPR036641">
    <property type="entry name" value="HPT_dom_sf"/>
</dbReference>
<evidence type="ECO:0000256" key="2">
    <source>
        <dbReference type="RuleBase" id="RU369004"/>
    </source>
</evidence>
<dbReference type="Proteomes" id="UP000504603">
    <property type="component" value="Unplaced"/>
</dbReference>
<dbReference type="InterPro" id="IPR045871">
    <property type="entry name" value="AHP1-5/YPD1"/>
</dbReference>
<keyword evidence="1 2" id="KW-0902">Two-component regulatory system</keyword>
<dbReference type="SUPFAM" id="SSF47226">
    <property type="entry name" value="Histidine-containing phosphotransfer domain, HPT domain"/>
    <property type="match status" value="1"/>
</dbReference>
<dbReference type="GO" id="GO:0005634">
    <property type="term" value="C:nucleus"/>
    <property type="evidence" value="ECO:0007669"/>
    <property type="project" value="UniProtKB-SubCell"/>
</dbReference>
<dbReference type="GO" id="GO:0043424">
    <property type="term" value="F:protein histidine kinase binding"/>
    <property type="evidence" value="ECO:0007669"/>
    <property type="project" value="UniProtKB-UniRule"/>
</dbReference>
<dbReference type="PANTHER" id="PTHR28242">
    <property type="entry name" value="PHOSPHORELAY INTERMEDIATE PROTEIN YPD1"/>
    <property type="match status" value="1"/>
</dbReference>